<evidence type="ECO:0000259" key="4">
    <source>
        <dbReference type="PROSITE" id="PS50893"/>
    </source>
</evidence>
<dbReference type="PANTHER" id="PTHR24220:SF689">
    <property type="entry name" value="LIPOPROTEIN-RELEASING SYSTEM ATP-BINDING PROTEIN LOLD"/>
    <property type="match status" value="1"/>
</dbReference>
<dbReference type="SMART" id="SM00382">
    <property type="entry name" value="AAA"/>
    <property type="match status" value="1"/>
</dbReference>
<protein>
    <submittedName>
        <fullName evidence="5">ABC transporter ATP-binding protein</fullName>
    </submittedName>
</protein>
<dbReference type="GO" id="GO:0022857">
    <property type="term" value="F:transmembrane transporter activity"/>
    <property type="evidence" value="ECO:0007669"/>
    <property type="project" value="TreeGrafter"/>
</dbReference>
<dbReference type="PANTHER" id="PTHR24220">
    <property type="entry name" value="IMPORT ATP-BINDING PROTEIN"/>
    <property type="match status" value="1"/>
</dbReference>
<comment type="similarity">
    <text evidence="1">Belongs to the ABC transporter superfamily.</text>
</comment>
<organism evidence="5 6">
    <name type="scientific">Morganella morganii</name>
    <name type="common">Proteus morganii</name>
    <dbReference type="NCBI Taxonomy" id="582"/>
    <lineage>
        <taxon>Bacteria</taxon>
        <taxon>Pseudomonadati</taxon>
        <taxon>Pseudomonadota</taxon>
        <taxon>Gammaproteobacteria</taxon>
        <taxon>Enterobacterales</taxon>
        <taxon>Morganellaceae</taxon>
        <taxon>Morganella</taxon>
    </lineage>
</organism>
<dbReference type="InterPro" id="IPR003593">
    <property type="entry name" value="AAA+_ATPase"/>
</dbReference>
<evidence type="ECO:0000313" key="6">
    <source>
        <dbReference type="Proteomes" id="UP000244682"/>
    </source>
</evidence>
<dbReference type="Proteomes" id="UP000244682">
    <property type="component" value="Chromosome"/>
</dbReference>
<dbReference type="InterPro" id="IPR015854">
    <property type="entry name" value="ABC_transpr_LolD-like"/>
</dbReference>
<dbReference type="GO" id="GO:0005524">
    <property type="term" value="F:ATP binding"/>
    <property type="evidence" value="ECO:0007669"/>
    <property type="project" value="UniProtKB-KW"/>
</dbReference>
<dbReference type="GO" id="GO:0044874">
    <property type="term" value="P:lipoprotein localization to outer membrane"/>
    <property type="evidence" value="ECO:0007669"/>
    <property type="project" value="TreeGrafter"/>
</dbReference>
<name>A0AAU8ZLK8_MORMO</name>
<dbReference type="GO" id="GO:0089705">
    <property type="term" value="P:protein localization to outer membrane"/>
    <property type="evidence" value="ECO:0007669"/>
    <property type="project" value="TreeGrafter"/>
</dbReference>
<proteinExistence type="inferred from homology"/>
<keyword evidence="2" id="KW-0547">Nucleotide-binding</keyword>
<reference evidence="5 6" key="1">
    <citation type="submission" date="2018-04" db="EMBL/GenBank/DDBJ databases">
        <title>Whole genome sequencing of Morganella morganii AR_0133.</title>
        <authorList>
            <person name="Conlan S."/>
            <person name="Thomas P.J."/>
            <person name="Mullikin J."/>
            <person name="Frank K.M."/>
            <person name="Segre J.A."/>
        </authorList>
    </citation>
    <scope>NUCLEOTIDE SEQUENCE [LARGE SCALE GENOMIC DNA]</scope>
    <source>
        <strain evidence="5 6">AR_0133</strain>
    </source>
</reference>
<dbReference type="PROSITE" id="PS50893">
    <property type="entry name" value="ABC_TRANSPORTER_2"/>
    <property type="match status" value="1"/>
</dbReference>
<accession>A0AAU8ZLK8</accession>
<dbReference type="GO" id="GO:0005886">
    <property type="term" value="C:plasma membrane"/>
    <property type="evidence" value="ECO:0007669"/>
    <property type="project" value="TreeGrafter"/>
</dbReference>
<evidence type="ECO:0000256" key="1">
    <source>
        <dbReference type="ARBA" id="ARBA00005417"/>
    </source>
</evidence>
<evidence type="ECO:0000256" key="3">
    <source>
        <dbReference type="ARBA" id="ARBA00022840"/>
    </source>
</evidence>
<dbReference type="SUPFAM" id="SSF52540">
    <property type="entry name" value="P-loop containing nucleoside triphosphate hydrolases"/>
    <property type="match status" value="1"/>
</dbReference>
<dbReference type="Pfam" id="PF00005">
    <property type="entry name" value="ABC_tran"/>
    <property type="match status" value="1"/>
</dbReference>
<feature type="domain" description="ABC transporter" evidence="4">
    <location>
        <begin position="4"/>
        <end position="230"/>
    </location>
</feature>
<evidence type="ECO:0000256" key="2">
    <source>
        <dbReference type="ARBA" id="ARBA00022741"/>
    </source>
</evidence>
<dbReference type="GO" id="GO:0016887">
    <property type="term" value="F:ATP hydrolysis activity"/>
    <property type="evidence" value="ECO:0007669"/>
    <property type="project" value="InterPro"/>
</dbReference>
<dbReference type="InterPro" id="IPR027417">
    <property type="entry name" value="P-loop_NTPase"/>
</dbReference>
<dbReference type="Gene3D" id="3.40.50.300">
    <property type="entry name" value="P-loop containing nucleotide triphosphate hydrolases"/>
    <property type="match status" value="1"/>
</dbReference>
<dbReference type="InterPro" id="IPR003439">
    <property type="entry name" value="ABC_transporter-like_ATP-bd"/>
</dbReference>
<evidence type="ECO:0000313" key="5">
    <source>
        <dbReference type="EMBL" id="AWC94130.1"/>
    </source>
</evidence>
<dbReference type="EMBL" id="CP028956">
    <property type="protein sequence ID" value="AWC94130.1"/>
    <property type="molecule type" value="Genomic_DNA"/>
</dbReference>
<dbReference type="AlphaFoldDB" id="A0AAU8ZLK8"/>
<dbReference type="RefSeq" id="WP_108656315.1">
    <property type="nucleotide sequence ID" value="NZ_CP028956.1"/>
</dbReference>
<gene>
    <name evidence="5" type="ORF">AM380_11020</name>
</gene>
<keyword evidence="3 5" id="KW-0067">ATP-binding</keyword>
<sequence length="230" mass="25507">MLHIEQMSLTRRDKQRDFRVTLPSLTLAPGEIGALTGFSGCGKSTLLEMIGLILQPDTLRRYQLDAQTDITADVTENDTAVLAGLRARHFGFMLQNGGLLPYLTVRQNIQLPRQVAGLPAESSLTESAIDHLNLRPLLNHYPKQLSIGERQRVAFIRAIAHQPAILLADEPTAALDPVNAQSLYSLITGIVKELKITALIVSHDWTLVDKFGFAHYHAYTEENGSVFKKQ</sequence>